<organism evidence="1 2">
    <name type="scientific">Comamonas terrigena</name>
    <dbReference type="NCBI Taxonomy" id="32013"/>
    <lineage>
        <taxon>Bacteria</taxon>
        <taxon>Pseudomonadati</taxon>
        <taxon>Pseudomonadota</taxon>
        <taxon>Betaproteobacteria</taxon>
        <taxon>Burkholderiales</taxon>
        <taxon>Comamonadaceae</taxon>
        <taxon>Comamonas</taxon>
    </lineage>
</organism>
<accession>A0A2A7UT34</accession>
<name>A0A2A7UT34_COMTR</name>
<proteinExistence type="predicted"/>
<dbReference type="GeneID" id="80800402"/>
<evidence type="ECO:0000313" key="1">
    <source>
        <dbReference type="EMBL" id="PEH88438.1"/>
    </source>
</evidence>
<dbReference type="RefSeq" id="WP_066539757.1">
    <property type="nucleotide sequence ID" value="NZ_PDEA01000001.1"/>
</dbReference>
<reference evidence="2" key="1">
    <citation type="submission" date="2017-09" db="EMBL/GenBank/DDBJ databases">
        <title>FDA dAtabase for Regulatory Grade micrObial Sequences (FDA-ARGOS): Supporting development and validation of Infectious Disease Dx tests.</title>
        <authorList>
            <person name="Minogue T."/>
            <person name="Wolcott M."/>
            <person name="Wasieloski L."/>
            <person name="Aguilar W."/>
            <person name="Moore D."/>
            <person name="Tallon L."/>
            <person name="Sadzewicz L."/>
            <person name="Ott S."/>
            <person name="Zhao X."/>
            <person name="Nagaraj S."/>
            <person name="Vavikolanu K."/>
            <person name="Aluvathingal J."/>
            <person name="Nadendla S."/>
            <person name="Sichtig H."/>
        </authorList>
    </citation>
    <scope>NUCLEOTIDE SEQUENCE [LARGE SCALE GENOMIC DNA]</scope>
    <source>
        <strain evidence="2">FDAARGOS_394</strain>
    </source>
</reference>
<protein>
    <submittedName>
        <fullName evidence="1">Uncharacterized protein</fullName>
    </submittedName>
</protein>
<keyword evidence="2" id="KW-1185">Reference proteome</keyword>
<dbReference type="Proteomes" id="UP000220246">
    <property type="component" value="Unassembled WGS sequence"/>
</dbReference>
<dbReference type="AlphaFoldDB" id="A0A2A7UT34"/>
<gene>
    <name evidence="1" type="ORF">CRM82_07320</name>
</gene>
<evidence type="ECO:0000313" key="2">
    <source>
        <dbReference type="Proteomes" id="UP000220246"/>
    </source>
</evidence>
<sequence>MNALQAIQTVRGALQLGTAVHQKRSLGDVVGAVAGTAFAAQTGGVGSIASGLVEDVTAAVVDGVVAGGTGVVDTTTTAGKAIAAYTSGGMKTLGKVVDFFV</sequence>
<comment type="caution">
    <text evidence="1">The sequence shown here is derived from an EMBL/GenBank/DDBJ whole genome shotgun (WGS) entry which is preliminary data.</text>
</comment>
<dbReference type="EMBL" id="PDEA01000001">
    <property type="protein sequence ID" value="PEH88438.1"/>
    <property type="molecule type" value="Genomic_DNA"/>
</dbReference>